<dbReference type="RefSeq" id="WP_045469822.1">
    <property type="nucleotide sequence ID" value="NZ_BBLT01000016.1"/>
</dbReference>
<dbReference type="Proteomes" id="UP000030185">
    <property type="component" value="Unassembled WGS sequence"/>
</dbReference>
<accession>A0A098LN64</accession>
<proteinExistence type="predicted"/>
<name>A0A098LN64_9BACT</name>
<evidence type="ECO:0000313" key="1">
    <source>
        <dbReference type="EMBL" id="GAL87757.1"/>
    </source>
</evidence>
<dbReference type="EMBL" id="BBLT01000016">
    <property type="protein sequence ID" value="GAL87757.1"/>
    <property type="molecule type" value="Genomic_DNA"/>
</dbReference>
<protein>
    <submittedName>
        <fullName evidence="1">Uncharacterized protein</fullName>
    </submittedName>
</protein>
<dbReference type="AlphaFoldDB" id="A0A098LN64"/>
<evidence type="ECO:0000313" key="2">
    <source>
        <dbReference type="Proteomes" id="UP000030185"/>
    </source>
</evidence>
<sequence>MEGPKDPYDLLNYDKVFILLKERVGKEEYPRICEVGPCPEERFPFWSFRNAEEIRLPLAAGHGFFT</sequence>
<gene>
    <name evidence="1" type="ORF">MYP_4988</name>
</gene>
<organism evidence="1 2">
    <name type="scientific">Sporocytophaga myxococcoides</name>
    <dbReference type="NCBI Taxonomy" id="153721"/>
    <lineage>
        <taxon>Bacteria</taxon>
        <taxon>Pseudomonadati</taxon>
        <taxon>Bacteroidota</taxon>
        <taxon>Cytophagia</taxon>
        <taxon>Cytophagales</taxon>
        <taxon>Cytophagaceae</taxon>
        <taxon>Sporocytophaga</taxon>
    </lineage>
</organism>
<comment type="caution">
    <text evidence="1">The sequence shown here is derived from an EMBL/GenBank/DDBJ whole genome shotgun (WGS) entry which is preliminary data.</text>
</comment>
<keyword evidence="2" id="KW-1185">Reference proteome</keyword>
<reference evidence="1 2" key="1">
    <citation type="submission" date="2014-09" db="EMBL/GenBank/DDBJ databases">
        <title>Sporocytophaga myxococcoides PG-01 genome sequencing.</title>
        <authorList>
            <person name="Liu L."/>
            <person name="Gao P.J."/>
            <person name="Chen G.J."/>
            <person name="Wang L.S."/>
        </authorList>
    </citation>
    <scope>NUCLEOTIDE SEQUENCE [LARGE SCALE GENOMIC DNA]</scope>
    <source>
        <strain evidence="1 2">PG-01</strain>
    </source>
</reference>